<keyword evidence="6" id="KW-1185">Reference proteome</keyword>
<dbReference type="SMART" id="SM00342">
    <property type="entry name" value="HTH_ARAC"/>
    <property type="match status" value="1"/>
</dbReference>
<dbReference type="InterPro" id="IPR018062">
    <property type="entry name" value="HTH_AraC-typ_CS"/>
</dbReference>
<evidence type="ECO:0000256" key="1">
    <source>
        <dbReference type="ARBA" id="ARBA00023015"/>
    </source>
</evidence>
<protein>
    <submittedName>
        <fullName evidence="5">Helix-turn-helix transcriptional regulator</fullName>
    </submittedName>
</protein>
<dbReference type="GO" id="GO:0003700">
    <property type="term" value="F:DNA-binding transcription factor activity"/>
    <property type="evidence" value="ECO:0007669"/>
    <property type="project" value="InterPro"/>
</dbReference>
<gene>
    <name evidence="5" type="ORF">FNT36_24520</name>
</gene>
<dbReference type="PROSITE" id="PS01124">
    <property type="entry name" value="HTH_ARAC_FAMILY_2"/>
    <property type="match status" value="1"/>
</dbReference>
<dbReference type="AlphaFoldDB" id="A0A558BKH8"/>
<accession>A0A558BKH8</accession>
<dbReference type="OrthoDB" id="2060755at2"/>
<evidence type="ECO:0000256" key="2">
    <source>
        <dbReference type="ARBA" id="ARBA00023125"/>
    </source>
</evidence>
<dbReference type="PANTHER" id="PTHR43280">
    <property type="entry name" value="ARAC-FAMILY TRANSCRIPTIONAL REGULATOR"/>
    <property type="match status" value="1"/>
</dbReference>
<dbReference type="SUPFAM" id="SSF46689">
    <property type="entry name" value="Homeodomain-like"/>
    <property type="match status" value="1"/>
</dbReference>
<evidence type="ECO:0000313" key="6">
    <source>
        <dbReference type="Proteomes" id="UP000317624"/>
    </source>
</evidence>
<evidence type="ECO:0000259" key="4">
    <source>
        <dbReference type="PROSITE" id="PS01124"/>
    </source>
</evidence>
<dbReference type="PROSITE" id="PS00041">
    <property type="entry name" value="HTH_ARAC_FAMILY_1"/>
    <property type="match status" value="1"/>
</dbReference>
<keyword evidence="2" id="KW-0238">DNA-binding</keyword>
<feature type="domain" description="HTH araC/xylS-type" evidence="4">
    <location>
        <begin position="114"/>
        <end position="220"/>
    </location>
</feature>
<keyword evidence="1" id="KW-0805">Transcription regulation</keyword>
<reference evidence="5 6" key="1">
    <citation type="submission" date="2019-07" db="EMBL/GenBank/DDBJ databases">
        <title>Hymenobacter sp. straun FUR1 Genome sequencing and assembly.</title>
        <authorList>
            <person name="Chhetri G."/>
        </authorList>
    </citation>
    <scope>NUCLEOTIDE SEQUENCE [LARGE SCALE GENOMIC DNA]</scope>
    <source>
        <strain evidence="5 6">Fur1</strain>
    </source>
</reference>
<name>A0A558BKH8_9BACT</name>
<dbReference type="Proteomes" id="UP000317624">
    <property type="component" value="Unassembled WGS sequence"/>
</dbReference>
<comment type="caution">
    <text evidence="5">The sequence shown here is derived from an EMBL/GenBank/DDBJ whole genome shotgun (WGS) entry which is preliminary data.</text>
</comment>
<proteinExistence type="predicted"/>
<keyword evidence="3" id="KW-0804">Transcription</keyword>
<dbReference type="Gene3D" id="1.10.10.60">
    <property type="entry name" value="Homeodomain-like"/>
    <property type="match status" value="1"/>
</dbReference>
<sequence length="252" mass="27791">MLRLLKRPKTSFSAPSGGLYRAWQLSPSDTMRLPLSTLPEDAGCVLYIKHMVCARGIRVVRRELESLGLQVVEVRLGAAMVMGPAEQLDWARIRQALATAGFALLESPTQALVDRVKLAVAQLLRQSGNTLRHREFIPALALEIGLSRRRLHTAFAQLPGHESLLSYITCQRLAYAQELLATSRLDIGRIARQLGYGSLAHFSGQFRRFAQCAPSAYRQQVAVGLQPETEAPALNDASLEAIDIKPGQARRV</sequence>
<evidence type="ECO:0000313" key="5">
    <source>
        <dbReference type="EMBL" id="TVT37030.1"/>
    </source>
</evidence>
<organism evidence="5 6">
    <name type="scientific">Hymenobacter setariae</name>
    <dbReference type="NCBI Taxonomy" id="2594794"/>
    <lineage>
        <taxon>Bacteria</taxon>
        <taxon>Pseudomonadati</taxon>
        <taxon>Bacteroidota</taxon>
        <taxon>Cytophagia</taxon>
        <taxon>Cytophagales</taxon>
        <taxon>Hymenobacteraceae</taxon>
        <taxon>Hymenobacter</taxon>
    </lineage>
</organism>
<dbReference type="InterPro" id="IPR009057">
    <property type="entry name" value="Homeodomain-like_sf"/>
</dbReference>
<dbReference type="GO" id="GO:0043565">
    <property type="term" value="F:sequence-specific DNA binding"/>
    <property type="evidence" value="ECO:0007669"/>
    <property type="project" value="InterPro"/>
</dbReference>
<dbReference type="PANTHER" id="PTHR43280:SF2">
    <property type="entry name" value="HTH-TYPE TRANSCRIPTIONAL REGULATOR EXSA"/>
    <property type="match status" value="1"/>
</dbReference>
<dbReference type="EMBL" id="VMRJ01000008">
    <property type="protein sequence ID" value="TVT37030.1"/>
    <property type="molecule type" value="Genomic_DNA"/>
</dbReference>
<evidence type="ECO:0000256" key="3">
    <source>
        <dbReference type="ARBA" id="ARBA00023163"/>
    </source>
</evidence>
<dbReference type="Pfam" id="PF12833">
    <property type="entry name" value="HTH_18"/>
    <property type="match status" value="1"/>
</dbReference>
<dbReference type="InterPro" id="IPR018060">
    <property type="entry name" value="HTH_AraC"/>
</dbReference>